<dbReference type="GO" id="GO:0004587">
    <property type="term" value="F:ornithine aminotransferase activity"/>
    <property type="evidence" value="ECO:0007669"/>
    <property type="project" value="UniProtKB-EC"/>
</dbReference>
<dbReference type="Gene3D" id="3.40.640.10">
    <property type="entry name" value="Type I PLP-dependent aspartate aminotransferase-like (Major domain)"/>
    <property type="match status" value="1"/>
</dbReference>
<protein>
    <recommendedName>
        <fullName evidence="4 9">Ornithine aminotransferase</fullName>
        <ecNumber evidence="4 9">2.6.1.13</ecNumber>
    </recommendedName>
</protein>
<name>A0AAX4PLQ0_9CHLO</name>
<dbReference type="PANTHER" id="PTHR11986:SF18">
    <property type="entry name" value="ORNITHINE AMINOTRANSFERASE, MITOCHONDRIAL"/>
    <property type="match status" value="1"/>
</dbReference>
<dbReference type="PANTHER" id="PTHR11986">
    <property type="entry name" value="AMINOTRANSFERASE CLASS III"/>
    <property type="match status" value="1"/>
</dbReference>
<comment type="cofactor">
    <cofactor evidence="1 9">
        <name>pyridoxal 5'-phosphate</name>
        <dbReference type="ChEBI" id="CHEBI:597326"/>
    </cofactor>
</comment>
<keyword evidence="6 9" id="KW-0808">Transferase</keyword>
<evidence type="ECO:0000256" key="4">
    <source>
        <dbReference type="ARBA" id="ARBA00012924"/>
    </source>
</evidence>
<proteinExistence type="inferred from homology"/>
<evidence type="ECO:0000256" key="7">
    <source>
        <dbReference type="ARBA" id="ARBA00022898"/>
    </source>
</evidence>
<dbReference type="Proteomes" id="UP001472866">
    <property type="component" value="Chromosome 16"/>
</dbReference>
<dbReference type="CDD" id="cd00610">
    <property type="entry name" value="OAT_like"/>
    <property type="match status" value="1"/>
</dbReference>
<dbReference type="GO" id="GO:0005737">
    <property type="term" value="C:cytoplasm"/>
    <property type="evidence" value="ECO:0007669"/>
    <property type="project" value="TreeGrafter"/>
</dbReference>
<dbReference type="SUPFAM" id="SSF53383">
    <property type="entry name" value="PLP-dependent transferases"/>
    <property type="match status" value="1"/>
</dbReference>
<dbReference type="GO" id="GO:0030170">
    <property type="term" value="F:pyridoxal phosphate binding"/>
    <property type="evidence" value="ECO:0007669"/>
    <property type="project" value="InterPro"/>
</dbReference>
<evidence type="ECO:0000313" key="10">
    <source>
        <dbReference type="EMBL" id="WZN66816.1"/>
    </source>
</evidence>
<evidence type="ECO:0000256" key="6">
    <source>
        <dbReference type="ARBA" id="ARBA00022679"/>
    </source>
</evidence>
<evidence type="ECO:0000256" key="1">
    <source>
        <dbReference type="ARBA" id="ARBA00001933"/>
    </source>
</evidence>
<sequence length="442" mass="47438">MMASFVSAASVAACRRGSALAASAYSTSSSLPDLSGLTKSEAAIERERVFGCHNYAPVPVVLSRGKGSLVWDVEGKEYVDCLAAYSAVNQGHCHPKIVSALVDQAKTLGLTSRAFHNDKLGEYEEYVTSLFGYDKVLPMNTGVEGGESAIKIARKWGYEKKGVEANRAKVVFCDNNFWGRTISAVSSSTDPESYGNFGPFTPGFETIPYDDLEALEAAVSDPNACAFMVEPVQGEAGVIVPKTPEYLKRAKEVCARHGVLLIADEVQTGLGRCGTMLASDYDEGTRPDVVVLGKALSGGTYPISAVLCDDDVMGVIRPGQHGSTYGGNPTAARVAMAALEVLVEEGLCERSAELGARLRGMLKEACEGIALVKEIRGRGLMNAVEIEERDGLTAWDLCLRLRDRGILAKPTHGNIIRFTPPLVITEDQIERLVTEFRAACLE</sequence>
<dbReference type="GO" id="GO:0010121">
    <property type="term" value="P:L-arginine catabolic process to proline via ornithine"/>
    <property type="evidence" value="ECO:0007669"/>
    <property type="project" value="TreeGrafter"/>
</dbReference>
<keyword evidence="7 8" id="KW-0663">Pyridoxal phosphate</keyword>
<evidence type="ECO:0000256" key="9">
    <source>
        <dbReference type="RuleBase" id="RU365036"/>
    </source>
</evidence>
<gene>
    <name evidence="10" type="ORF">HKI87_16g83870</name>
</gene>
<dbReference type="FunFam" id="3.40.640.10:FF:000011">
    <property type="entry name" value="Ornithine aminotransferase"/>
    <property type="match status" value="1"/>
</dbReference>
<dbReference type="GO" id="GO:0042802">
    <property type="term" value="F:identical protein binding"/>
    <property type="evidence" value="ECO:0007669"/>
    <property type="project" value="TreeGrafter"/>
</dbReference>
<evidence type="ECO:0000256" key="2">
    <source>
        <dbReference type="ARBA" id="ARBA00004998"/>
    </source>
</evidence>
<comment type="similarity">
    <text evidence="3 8">Belongs to the class-III pyridoxal-phosphate-dependent aminotransferase family.</text>
</comment>
<reference evidence="10 11" key="1">
    <citation type="submission" date="2024-03" db="EMBL/GenBank/DDBJ databases">
        <title>Complete genome sequence of the green alga Chloropicon roscoffensis RCC1871.</title>
        <authorList>
            <person name="Lemieux C."/>
            <person name="Pombert J.-F."/>
            <person name="Otis C."/>
            <person name="Turmel M."/>
        </authorList>
    </citation>
    <scope>NUCLEOTIDE SEQUENCE [LARGE SCALE GENOMIC DNA]</scope>
    <source>
        <strain evidence="10 11">RCC1871</strain>
    </source>
</reference>
<dbReference type="EMBL" id="CP151516">
    <property type="protein sequence ID" value="WZN66816.1"/>
    <property type="molecule type" value="Genomic_DNA"/>
</dbReference>
<keyword evidence="11" id="KW-1185">Reference proteome</keyword>
<dbReference type="PROSITE" id="PS00600">
    <property type="entry name" value="AA_TRANSFER_CLASS_3"/>
    <property type="match status" value="1"/>
</dbReference>
<dbReference type="Pfam" id="PF00202">
    <property type="entry name" value="Aminotran_3"/>
    <property type="match status" value="1"/>
</dbReference>
<evidence type="ECO:0000256" key="5">
    <source>
        <dbReference type="ARBA" id="ARBA00022576"/>
    </source>
</evidence>
<organism evidence="10 11">
    <name type="scientific">Chloropicon roscoffensis</name>
    <dbReference type="NCBI Taxonomy" id="1461544"/>
    <lineage>
        <taxon>Eukaryota</taxon>
        <taxon>Viridiplantae</taxon>
        <taxon>Chlorophyta</taxon>
        <taxon>Chloropicophyceae</taxon>
        <taxon>Chloropicales</taxon>
        <taxon>Chloropicaceae</taxon>
        <taxon>Chloropicon</taxon>
    </lineage>
</organism>
<dbReference type="AlphaFoldDB" id="A0AAX4PLQ0"/>
<dbReference type="PIRSF" id="PIRSF000521">
    <property type="entry name" value="Transaminase_4ab_Lys_Orn"/>
    <property type="match status" value="1"/>
</dbReference>
<keyword evidence="5 9" id="KW-0032">Aminotransferase</keyword>
<dbReference type="GO" id="GO:0019544">
    <property type="term" value="P:L-arginine catabolic process to L-glutamate"/>
    <property type="evidence" value="ECO:0007669"/>
    <property type="project" value="TreeGrafter"/>
</dbReference>
<comment type="catalytic activity">
    <reaction evidence="9">
        <text>a 2-oxocarboxylate + L-ornithine = L-glutamate 5-semialdehyde + an L-alpha-amino acid</text>
        <dbReference type="Rhea" id="RHEA:13877"/>
        <dbReference type="ChEBI" id="CHEBI:35179"/>
        <dbReference type="ChEBI" id="CHEBI:46911"/>
        <dbReference type="ChEBI" id="CHEBI:58066"/>
        <dbReference type="ChEBI" id="CHEBI:59869"/>
        <dbReference type="EC" id="2.6.1.13"/>
    </reaction>
</comment>
<dbReference type="InterPro" id="IPR010164">
    <property type="entry name" value="Orn_aminotrans"/>
</dbReference>
<dbReference type="InterPro" id="IPR049704">
    <property type="entry name" value="Aminotrans_3_PPA_site"/>
</dbReference>
<dbReference type="InterPro" id="IPR015422">
    <property type="entry name" value="PyrdxlP-dep_Trfase_small"/>
</dbReference>
<evidence type="ECO:0000313" key="11">
    <source>
        <dbReference type="Proteomes" id="UP001472866"/>
    </source>
</evidence>
<accession>A0AAX4PLQ0</accession>
<dbReference type="InterPro" id="IPR015424">
    <property type="entry name" value="PyrdxlP-dep_Trfase"/>
</dbReference>
<dbReference type="NCBIfam" id="TIGR01885">
    <property type="entry name" value="Orn_aminotrans"/>
    <property type="match status" value="1"/>
</dbReference>
<dbReference type="Gene3D" id="3.90.1150.10">
    <property type="entry name" value="Aspartate Aminotransferase, domain 1"/>
    <property type="match status" value="1"/>
</dbReference>
<evidence type="ECO:0000256" key="8">
    <source>
        <dbReference type="RuleBase" id="RU003560"/>
    </source>
</evidence>
<dbReference type="InterPro" id="IPR050103">
    <property type="entry name" value="Class-III_PLP-dep_AT"/>
</dbReference>
<dbReference type="InterPro" id="IPR005814">
    <property type="entry name" value="Aminotrans_3"/>
</dbReference>
<dbReference type="FunFam" id="3.90.1150.10:FF:000152">
    <property type="entry name" value="Ornithine aminotransferase"/>
    <property type="match status" value="1"/>
</dbReference>
<dbReference type="EC" id="2.6.1.13" evidence="4 9"/>
<evidence type="ECO:0000256" key="3">
    <source>
        <dbReference type="ARBA" id="ARBA00008954"/>
    </source>
</evidence>
<comment type="pathway">
    <text evidence="2 9">Amino-acid biosynthesis; L-proline biosynthesis; L-glutamate 5-semialdehyde from L-ornithine: step 1/1.</text>
</comment>
<dbReference type="InterPro" id="IPR015421">
    <property type="entry name" value="PyrdxlP-dep_Trfase_major"/>
</dbReference>